<dbReference type="Proteomes" id="UP000541444">
    <property type="component" value="Unassembled WGS sequence"/>
</dbReference>
<keyword evidence="4" id="KW-1185">Reference proteome</keyword>
<comment type="similarity">
    <text evidence="2">Belongs to the GroES chaperonin family.</text>
</comment>
<dbReference type="SMART" id="SM00883">
    <property type="entry name" value="Cpn10"/>
    <property type="match status" value="1"/>
</dbReference>
<evidence type="ECO:0000313" key="4">
    <source>
        <dbReference type="Proteomes" id="UP000541444"/>
    </source>
</evidence>
<dbReference type="AlphaFoldDB" id="A0A7J7MC40"/>
<dbReference type="GO" id="GO:0005524">
    <property type="term" value="F:ATP binding"/>
    <property type="evidence" value="ECO:0007669"/>
    <property type="project" value="InterPro"/>
</dbReference>
<dbReference type="GO" id="GO:0046872">
    <property type="term" value="F:metal ion binding"/>
    <property type="evidence" value="ECO:0007669"/>
    <property type="project" value="TreeGrafter"/>
</dbReference>
<feature type="non-terminal residue" evidence="3">
    <location>
        <position position="1"/>
    </location>
</feature>
<keyword evidence="1 2" id="KW-0143">Chaperone</keyword>
<dbReference type="Pfam" id="PF00166">
    <property type="entry name" value="Cpn10"/>
    <property type="match status" value="1"/>
</dbReference>
<dbReference type="PRINTS" id="PR00297">
    <property type="entry name" value="CHAPERONIN10"/>
</dbReference>
<evidence type="ECO:0000256" key="2">
    <source>
        <dbReference type="RuleBase" id="RU003479"/>
    </source>
</evidence>
<dbReference type="InterPro" id="IPR011032">
    <property type="entry name" value="GroES-like_sf"/>
</dbReference>
<dbReference type="GO" id="GO:0051087">
    <property type="term" value="F:protein-folding chaperone binding"/>
    <property type="evidence" value="ECO:0007669"/>
    <property type="project" value="TreeGrafter"/>
</dbReference>
<dbReference type="InterPro" id="IPR020818">
    <property type="entry name" value="Chaperonin_GroES"/>
</dbReference>
<evidence type="ECO:0000313" key="3">
    <source>
        <dbReference type="EMBL" id="KAF6152350.1"/>
    </source>
</evidence>
<sequence>VLCFTILIKLDFYLFSIKIKTREDKATGGISLPLTAQTKPQAGDVVHIGEGTILVKKKLTSVKRYLKYAGTEFDFNESKHHILKEDDIVVIIEAEDVKDLKLLNKRVLIKVTEAESETAGGLLQTEATKENLVEAYCGPCDALDYRQGCIALSMSYL</sequence>
<dbReference type="GO" id="GO:0005739">
    <property type="term" value="C:mitochondrion"/>
    <property type="evidence" value="ECO:0007669"/>
    <property type="project" value="TreeGrafter"/>
</dbReference>
<dbReference type="GO" id="GO:0051082">
    <property type="term" value="F:unfolded protein binding"/>
    <property type="evidence" value="ECO:0007669"/>
    <property type="project" value="TreeGrafter"/>
</dbReference>
<protein>
    <recommendedName>
        <fullName evidence="5">Chaperonin</fullName>
    </recommendedName>
</protein>
<evidence type="ECO:0008006" key="5">
    <source>
        <dbReference type="Google" id="ProtNLM"/>
    </source>
</evidence>
<dbReference type="InterPro" id="IPR037124">
    <property type="entry name" value="Chaperonin_GroES_sf"/>
</dbReference>
<proteinExistence type="inferred from homology"/>
<dbReference type="OrthoDB" id="184876at2759"/>
<dbReference type="Gene3D" id="2.30.33.40">
    <property type="entry name" value="GroES chaperonin"/>
    <property type="match status" value="2"/>
</dbReference>
<dbReference type="SUPFAM" id="SSF50129">
    <property type="entry name" value="GroES-like"/>
    <property type="match status" value="1"/>
</dbReference>
<comment type="caution">
    <text evidence="3">The sequence shown here is derived from an EMBL/GenBank/DDBJ whole genome shotgun (WGS) entry which is preliminary data.</text>
</comment>
<dbReference type="CDD" id="cd00320">
    <property type="entry name" value="cpn10"/>
    <property type="match status" value="1"/>
</dbReference>
<dbReference type="EMBL" id="JACGCM010001644">
    <property type="protein sequence ID" value="KAF6152350.1"/>
    <property type="molecule type" value="Genomic_DNA"/>
</dbReference>
<dbReference type="PANTHER" id="PTHR10772">
    <property type="entry name" value="10 KDA HEAT SHOCK PROTEIN"/>
    <property type="match status" value="1"/>
</dbReference>
<name>A0A7J7MC40_9MAGN</name>
<dbReference type="GO" id="GO:0044183">
    <property type="term" value="F:protein folding chaperone"/>
    <property type="evidence" value="ECO:0007669"/>
    <property type="project" value="InterPro"/>
</dbReference>
<reference evidence="3 4" key="1">
    <citation type="journal article" date="2020" name="IScience">
        <title>Genome Sequencing of the Endangered Kingdonia uniflora (Circaeasteraceae, Ranunculales) Reveals Potential Mechanisms of Evolutionary Specialization.</title>
        <authorList>
            <person name="Sun Y."/>
            <person name="Deng T."/>
            <person name="Zhang A."/>
            <person name="Moore M.J."/>
            <person name="Landis J.B."/>
            <person name="Lin N."/>
            <person name="Zhang H."/>
            <person name="Zhang X."/>
            <person name="Huang J."/>
            <person name="Zhang X."/>
            <person name="Sun H."/>
            <person name="Wang H."/>
        </authorList>
    </citation>
    <scope>NUCLEOTIDE SEQUENCE [LARGE SCALE GENOMIC DNA]</scope>
    <source>
        <strain evidence="3">TB1705</strain>
        <tissue evidence="3">Leaf</tissue>
    </source>
</reference>
<accession>A0A7J7MC40</accession>
<gene>
    <name evidence="3" type="ORF">GIB67_006004</name>
</gene>
<dbReference type="GO" id="GO:0009507">
    <property type="term" value="C:chloroplast"/>
    <property type="evidence" value="ECO:0007669"/>
    <property type="project" value="TreeGrafter"/>
</dbReference>
<evidence type="ECO:0000256" key="1">
    <source>
        <dbReference type="ARBA" id="ARBA00023186"/>
    </source>
</evidence>
<organism evidence="3 4">
    <name type="scientific">Kingdonia uniflora</name>
    <dbReference type="NCBI Taxonomy" id="39325"/>
    <lineage>
        <taxon>Eukaryota</taxon>
        <taxon>Viridiplantae</taxon>
        <taxon>Streptophyta</taxon>
        <taxon>Embryophyta</taxon>
        <taxon>Tracheophyta</taxon>
        <taxon>Spermatophyta</taxon>
        <taxon>Magnoliopsida</taxon>
        <taxon>Ranunculales</taxon>
        <taxon>Circaeasteraceae</taxon>
        <taxon>Kingdonia</taxon>
    </lineage>
</organism>
<dbReference type="PANTHER" id="PTHR10772:SF40">
    <property type="entry name" value="(RAPE) HYPOTHETICAL PROTEIN"/>
    <property type="match status" value="1"/>
</dbReference>